<dbReference type="PANTHER" id="PTHR38039">
    <property type="entry name" value="TOXIN YOEB"/>
    <property type="match status" value="1"/>
</dbReference>
<keyword evidence="2" id="KW-1277">Toxin-antitoxin system</keyword>
<dbReference type="GO" id="GO:0004519">
    <property type="term" value="F:endonuclease activity"/>
    <property type="evidence" value="ECO:0007669"/>
    <property type="project" value="UniProtKB-KW"/>
</dbReference>
<dbReference type="InterPro" id="IPR035093">
    <property type="entry name" value="RelE/ParE_toxin_dom_sf"/>
</dbReference>
<keyword evidence="9" id="KW-1185">Reference proteome</keyword>
<keyword evidence="3" id="KW-0540">Nuclease</keyword>
<comment type="caution">
    <text evidence="8">The sequence shown here is derived from an EMBL/GenBank/DDBJ whole genome shotgun (WGS) entry which is preliminary data.</text>
</comment>
<dbReference type="GO" id="GO:0045892">
    <property type="term" value="P:negative regulation of DNA-templated transcription"/>
    <property type="evidence" value="ECO:0007669"/>
    <property type="project" value="TreeGrafter"/>
</dbReference>
<evidence type="ECO:0000256" key="6">
    <source>
        <dbReference type="ARBA" id="ARBA00030388"/>
    </source>
</evidence>
<dbReference type="EMBL" id="PQWO01000005">
    <property type="protein sequence ID" value="PZD73667.1"/>
    <property type="molecule type" value="Genomic_DNA"/>
</dbReference>
<evidence type="ECO:0000256" key="1">
    <source>
        <dbReference type="ARBA" id="ARBA00008172"/>
    </source>
</evidence>
<evidence type="ECO:0000256" key="5">
    <source>
        <dbReference type="ARBA" id="ARBA00022801"/>
    </source>
</evidence>
<dbReference type="InterPro" id="IPR009614">
    <property type="entry name" value="YoeB_toxin"/>
</dbReference>
<reference evidence="8 9" key="1">
    <citation type="journal article" date="2018" name="Sci. Rep.">
        <title>A novel species of the marine cyanobacterium Acaryochloris with a unique pigment content and lifestyle.</title>
        <authorList>
            <person name="Partensky F."/>
            <person name="Six C."/>
            <person name="Ratin M."/>
            <person name="Garczarek L."/>
            <person name="Vaulot D."/>
            <person name="Probert I."/>
            <person name="Calteau A."/>
            <person name="Gourvil P."/>
            <person name="Marie D."/>
            <person name="Grebert T."/>
            <person name="Bouchier C."/>
            <person name="Le Panse S."/>
            <person name="Gachenot M."/>
            <person name="Rodriguez F."/>
            <person name="Garrido J.L."/>
        </authorList>
    </citation>
    <scope>NUCLEOTIDE SEQUENCE [LARGE SCALE GENOMIC DNA]</scope>
    <source>
        <strain evidence="8 9">RCC1774</strain>
    </source>
</reference>
<keyword evidence="4" id="KW-0255">Endonuclease</keyword>
<dbReference type="RefSeq" id="WP_110985978.1">
    <property type="nucleotide sequence ID" value="NZ_CAWNWM010000005.1"/>
</dbReference>
<dbReference type="PANTHER" id="PTHR38039:SF1">
    <property type="entry name" value="TOXIN YOEB"/>
    <property type="match status" value="1"/>
</dbReference>
<evidence type="ECO:0000313" key="8">
    <source>
        <dbReference type="EMBL" id="PZD73667.1"/>
    </source>
</evidence>
<protein>
    <recommendedName>
        <fullName evidence="7">Endoribonuclease YoeB</fullName>
    </recommendedName>
    <alternativeName>
        <fullName evidence="6">Putative mRNA interferase YoeB</fullName>
    </alternativeName>
</protein>
<keyword evidence="5" id="KW-0378">Hydrolase</keyword>
<proteinExistence type="inferred from homology"/>
<dbReference type="NCBIfam" id="TIGR02116">
    <property type="entry name" value="toxin_Txe_YoeB"/>
    <property type="match status" value="1"/>
</dbReference>
<accession>A0A2W1K037</accession>
<name>A0A2W1K037_9CYAN</name>
<sequence>MAWTIEFSRRALKDAKKLRAAGLSGNAVTLLEALKQNPYSPTYEKLSGNLKGYYSRRINIQHHLVYSIDQENQASRVVSLWSHYE</sequence>
<dbReference type="Pfam" id="PF06769">
    <property type="entry name" value="YoeB_toxin"/>
    <property type="match status" value="1"/>
</dbReference>
<dbReference type="Proteomes" id="UP000248857">
    <property type="component" value="Unassembled WGS sequence"/>
</dbReference>
<evidence type="ECO:0000256" key="3">
    <source>
        <dbReference type="ARBA" id="ARBA00022722"/>
    </source>
</evidence>
<dbReference type="GO" id="GO:0006401">
    <property type="term" value="P:RNA catabolic process"/>
    <property type="evidence" value="ECO:0007669"/>
    <property type="project" value="InterPro"/>
</dbReference>
<gene>
    <name evidence="8" type="ORF">C1752_02017</name>
</gene>
<comment type="similarity">
    <text evidence="1">Belongs to the YoeB family.</text>
</comment>
<dbReference type="AlphaFoldDB" id="A0A2W1K037"/>
<evidence type="ECO:0000256" key="4">
    <source>
        <dbReference type="ARBA" id="ARBA00022759"/>
    </source>
</evidence>
<dbReference type="OrthoDB" id="9801102at2"/>
<dbReference type="Gene3D" id="3.30.2310.20">
    <property type="entry name" value="RelE-like"/>
    <property type="match status" value="1"/>
</dbReference>
<evidence type="ECO:0000256" key="2">
    <source>
        <dbReference type="ARBA" id="ARBA00022649"/>
    </source>
</evidence>
<evidence type="ECO:0000313" key="9">
    <source>
        <dbReference type="Proteomes" id="UP000248857"/>
    </source>
</evidence>
<dbReference type="GO" id="GO:0016787">
    <property type="term" value="F:hydrolase activity"/>
    <property type="evidence" value="ECO:0007669"/>
    <property type="project" value="UniProtKB-KW"/>
</dbReference>
<dbReference type="SUPFAM" id="SSF143011">
    <property type="entry name" value="RelE-like"/>
    <property type="match status" value="1"/>
</dbReference>
<organism evidence="8 9">
    <name type="scientific">Acaryochloris thomasi RCC1774</name>
    <dbReference type="NCBI Taxonomy" id="1764569"/>
    <lineage>
        <taxon>Bacteria</taxon>
        <taxon>Bacillati</taxon>
        <taxon>Cyanobacteriota</taxon>
        <taxon>Cyanophyceae</taxon>
        <taxon>Acaryochloridales</taxon>
        <taxon>Acaryochloridaceae</taxon>
        <taxon>Acaryochloris</taxon>
        <taxon>Acaryochloris thomasi</taxon>
    </lineage>
</organism>
<evidence type="ECO:0000256" key="7">
    <source>
        <dbReference type="ARBA" id="ARBA00050056"/>
    </source>
</evidence>